<protein>
    <submittedName>
        <fullName evidence="1">Uncharacterized protein</fullName>
    </submittedName>
</protein>
<gene>
    <name evidence="1" type="ORF">AN481_12510</name>
</gene>
<reference evidence="1 2" key="1">
    <citation type="submission" date="2015-09" db="EMBL/GenBank/DDBJ databases">
        <title>Whole genome shotgun sequence assembly of Aphanizomenon flos-aquae UKL13.</title>
        <authorList>
            <person name="Driscoll C."/>
        </authorList>
    </citation>
    <scope>NUCLEOTIDE SEQUENCE [LARGE SCALE GENOMIC DNA]</scope>
    <source>
        <strain evidence="1">MDT13</strain>
    </source>
</reference>
<dbReference type="Proteomes" id="UP000092382">
    <property type="component" value="Unassembled WGS sequence"/>
</dbReference>
<dbReference type="PATRIC" id="fig|1710894.3.peg.263"/>
<dbReference type="EMBL" id="LJOY01000040">
    <property type="protein sequence ID" value="OBQ24953.1"/>
    <property type="molecule type" value="Genomic_DNA"/>
</dbReference>
<comment type="caution">
    <text evidence="1">The sequence shown here is derived from an EMBL/GenBank/DDBJ whole genome shotgun (WGS) entry which is preliminary data.</text>
</comment>
<name>A0A1B7VVF3_APHFL</name>
<organism evidence="1 2">
    <name type="scientific">Aphanizomenon flos-aquae LD13</name>
    <dbReference type="NCBI Taxonomy" id="1710894"/>
    <lineage>
        <taxon>Bacteria</taxon>
        <taxon>Bacillati</taxon>
        <taxon>Cyanobacteriota</taxon>
        <taxon>Cyanophyceae</taxon>
        <taxon>Nostocales</taxon>
        <taxon>Aphanizomenonaceae</taxon>
        <taxon>Aphanizomenon</taxon>
    </lineage>
</organism>
<accession>A0A1B7VVF3</accession>
<evidence type="ECO:0000313" key="2">
    <source>
        <dbReference type="Proteomes" id="UP000092382"/>
    </source>
</evidence>
<proteinExistence type="predicted"/>
<dbReference type="STRING" id="1803587.GCA_001593825_00419"/>
<sequence length="76" mass="8297">MLIVSPALSLSVLPAAKPRRSKSLRRVALGLTPRLRVNNKLLLVQAVFWLVPAQTTGSPLSVPVVIFFRVPLSLLL</sequence>
<dbReference type="AlphaFoldDB" id="A0A1B7VVF3"/>
<evidence type="ECO:0000313" key="1">
    <source>
        <dbReference type="EMBL" id="OBQ24953.1"/>
    </source>
</evidence>